<comment type="subcellular location">
    <subcellularLocation>
        <location evidence="1">Secreted</location>
    </subcellularLocation>
</comment>
<dbReference type="PROSITE" id="PS51677">
    <property type="entry name" value="NODB"/>
    <property type="match status" value="1"/>
</dbReference>
<keyword evidence="6" id="KW-1185">Reference proteome</keyword>
<proteinExistence type="predicted"/>
<dbReference type="Gene3D" id="3.20.20.370">
    <property type="entry name" value="Glycoside hydrolase/deacetylase"/>
    <property type="match status" value="1"/>
</dbReference>
<dbReference type="OrthoDB" id="9778320at2"/>
<evidence type="ECO:0000313" key="5">
    <source>
        <dbReference type="EMBL" id="REE01750.1"/>
    </source>
</evidence>
<evidence type="ECO:0000256" key="3">
    <source>
        <dbReference type="SAM" id="SignalP"/>
    </source>
</evidence>
<organism evidence="5 6">
    <name type="scientific">Marinoscillum furvescens DSM 4134</name>
    <dbReference type="NCBI Taxonomy" id="1122208"/>
    <lineage>
        <taxon>Bacteria</taxon>
        <taxon>Pseudomonadati</taxon>
        <taxon>Bacteroidota</taxon>
        <taxon>Cytophagia</taxon>
        <taxon>Cytophagales</taxon>
        <taxon>Reichenbachiellaceae</taxon>
        <taxon>Marinoscillum</taxon>
    </lineage>
</organism>
<dbReference type="GO" id="GO:0005576">
    <property type="term" value="C:extracellular region"/>
    <property type="evidence" value="ECO:0007669"/>
    <property type="project" value="UniProtKB-SubCell"/>
</dbReference>
<accession>A0A3D9L6E7</accession>
<evidence type="ECO:0000313" key="6">
    <source>
        <dbReference type="Proteomes" id="UP000256779"/>
    </source>
</evidence>
<name>A0A3D9L6E7_MARFU</name>
<feature type="chain" id="PRO_5017815225" evidence="3">
    <location>
        <begin position="22"/>
        <end position="347"/>
    </location>
</feature>
<keyword evidence="2 3" id="KW-0732">Signal</keyword>
<dbReference type="GO" id="GO:0016810">
    <property type="term" value="F:hydrolase activity, acting on carbon-nitrogen (but not peptide) bonds"/>
    <property type="evidence" value="ECO:0007669"/>
    <property type="project" value="InterPro"/>
</dbReference>
<dbReference type="PROSITE" id="PS51257">
    <property type="entry name" value="PROKAR_LIPOPROTEIN"/>
    <property type="match status" value="1"/>
</dbReference>
<dbReference type="EMBL" id="QREG01000003">
    <property type="protein sequence ID" value="REE01750.1"/>
    <property type="molecule type" value="Genomic_DNA"/>
</dbReference>
<dbReference type="Pfam" id="PF01522">
    <property type="entry name" value="Polysacc_deac_1"/>
    <property type="match status" value="1"/>
</dbReference>
<dbReference type="AlphaFoldDB" id="A0A3D9L6E7"/>
<reference evidence="5 6" key="1">
    <citation type="submission" date="2018-07" db="EMBL/GenBank/DDBJ databases">
        <title>Genomic Encyclopedia of Type Strains, Phase IV (KMG-IV): sequencing the most valuable type-strain genomes for metagenomic binning, comparative biology and taxonomic classification.</title>
        <authorList>
            <person name="Goeker M."/>
        </authorList>
    </citation>
    <scope>NUCLEOTIDE SEQUENCE [LARGE SCALE GENOMIC DNA]</scope>
    <source>
        <strain evidence="5 6">DSM 4134</strain>
    </source>
</reference>
<dbReference type="InterPro" id="IPR051398">
    <property type="entry name" value="Polysacch_Deacetylase"/>
</dbReference>
<feature type="signal peptide" evidence="3">
    <location>
        <begin position="1"/>
        <end position="21"/>
    </location>
</feature>
<dbReference type="GO" id="GO:0005975">
    <property type="term" value="P:carbohydrate metabolic process"/>
    <property type="evidence" value="ECO:0007669"/>
    <property type="project" value="InterPro"/>
</dbReference>
<evidence type="ECO:0000259" key="4">
    <source>
        <dbReference type="PROSITE" id="PS51677"/>
    </source>
</evidence>
<gene>
    <name evidence="5" type="ORF">C7460_103267</name>
</gene>
<dbReference type="RefSeq" id="WP_115867025.1">
    <property type="nucleotide sequence ID" value="NZ_QREG01000003.1"/>
</dbReference>
<evidence type="ECO:0000256" key="1">
    <source>
        <dbReference type="ARBA" id="ARBA00004613"/>
    </source>
</evidence>
<feature type="domain" description="NodB homology" evidence="4">
    <location>
        <begin position="90"/>
        <end position="347"/>
    </location>
</feature>
<dbReference type="PANTHER" id="PTHR34216:SF3">
    <property type="entry name" value="POLY-BETA-1,6-N-ACETYL-D-GLUCOSAMINE N-DEACETYLASE"/>
    <property type="match status" value="1"/>
</dbReference>
<dbReference type="InterPro" id="IPR011330">
    <property type="entry name" value="Glyco_hydro/deAcase_b/a-brl"/>
</dbReference>
<dbReference type="SUPFAM" id="SSF88713">
    <property type="entry name" value="Glycoside hydrolase/deacetylase"/>
    <property type="match status" value="1"/>
</dbReference>
<dbReference type="InterPro" id="IPR002509">
    <property type="entry name" value="NODB_dom"/>
</dbReference>
<dbReference type="Proteomes" id="UP000256779">
    <property type="component" value="Unassembled WGS sequence"/>
</dbReference>
<sequence>MKFSLFSVVVLLMIACGTAKSDGNPEETIAQGKEVVCFVYHRFGDDRFASTNVSIDHFKAHLQYLKDHNYQVLTFAEAIQYLKGDGPAQKTAVITIDDGYKSFFENGLPVLREYGFPASLYINTETVGGSDYMTWAQIKQTKDAGIEIGNHTHSHAYFLNQPASSRYKNFEAELQKSQDLIKEQLGEAPVTFAYPYGELDAKMKAIVSEYFEAAAAQNSGVIGASTDLMRCPRFPMSEYYSDPKKFAEKARMHVPEVTVDQKSFMLPAGQETPSLKVTFHNDDLQLDQLQCFVQGGDCAISRDGNKVSVKSETSIANRRRTLYTLTVPDKSGNWYWYSHLWINPEVN</sequence>
<dbReference type="CDD" id="cd10973">
    <property type="entry name" value="CE4_DAC_u4_5s"/>
    <property type="match status" value="1"/>
</dbReference>
<comment type="caution">
    <text evidence="5">The sequence shown here is derived from an EMBL/GenBank/DDBJ whole genome shotgun (WGS) entry which is preliminary data.</text>
</comment>
<evidence type="ECO:0000256" key="2">
    <source>
        <dbReference type="ARBA" id="ARBA00022729"/>
    </source>
</evidence>
<protein>
    <submittedName>
        <fullName evidence="5">Polysaccharide deacetylase</fullName>
    </submittedName>
</protein>
<dbReference type="PANTHER" id="PTHR34216">
    <property type="match status" value="1"/>
</dbReference>